<sequence length="119" mass="14254">MLYKILKLILEEDTFSIFGTYPLDYNLSHIASNEYKTVEELENTLLLFFNNMLDLPVNSFFYNEAVRMKRFTEKIFRNLEKQSDVDIDYTDHMIDIYTDTTEEYIDVPIMGEHIDFVLK</sequence>
<reference evidence="3" key="1">
    <citation type="journal article" date="2013" name="PLoS Genet.">
        <title>The genome of Spraguea lophii and the basis of host-microsporidian interactions.</title>
        <authorList>
            <person name="Campbell S.E."/>
            <person name="Williams T.A."/>
            <person name="Yousuf A."/>
            <person name="Soanes D.M."/>
            <person name="Paszkiewicz K.H."/>
            <person name="Williams B.A.P."/>
        </authorList>
    </citation>
    <scope>NUCLEOTIDE SEQUENCE [LARGE SCALE GENOMIC DNA]</scope>
    <source>
        <strain evidence="3">42_110</strain>
    </source>
</reference>
<accession>S7W9F6</accession>
<dbReference type="EMBL" id="ATCN01000835">
    <property type="protein sequence ID" value="EPR78367.1"/>
    <property type="molecule type" value="Genomic_DNA"/>
</dbReference>
<gene>
    <name evidence="2" type="ORF">SLOPH_1818</name>
</gene>
<dbReference type="Gene3D" id="1.20.920.10">
    <property type="entry name" value="Bromodomain-like"/>
    <property type="match status" value="1"/>
</dbReference>
<dbReference type="SUPFAM" id="SSF47370">
    <property type="entry name" value="Bromodomain"/>
    <property type="match status" value="1"/>
</dbReference>
<evidence type="ECO:0000313" key="2">
    <source>
        <dbReference type="EMBL" id="EPR78367.1"/>
    </source>
</evidence>
<dbReference type="HOGENOM" id="CLU_159444_0_0_1"/>
<proteinExistence type="predicted"/>
<dbReference type="InParanoid" id="S7W9F6"/>
<evidence type="ECO:0000313" key="3">
    <source>
        <dbReference type="Proteomes" id="UP000014978"/>
    </source>
</evidence>
<comment type="caution">
    <text evidence="2">The sequence shown here is derived from an EMBL/GenBank/DDBJ whole genome shotgun (WGS) entry which is preliminary data.</text>
</comment>
<dbReference type="OMA" id="HVNFVLR"/>
<organism evidence="2 3">
    <name type="scientific">Spraguea lophii (strain 42_110)</name>
    <name type="common">Microsporidian parasite</name>
    <dbReference type="NCBI Taxonomy" id="1358809"/>
    <lineage>
        <taxon>Eukaryota</taxon>
        <taxon>Fungi</taxon>
        <taxon>Fungi incertae sedis</taxon>
        <taxon>Microsporidia</taxon>
        <taxon>Spragueidae</taxon>
        <taxon>Spraguea</taxon>
    </lineage>
</organism>
<dbReference type="GO" id="GO:0006325">
    <property type="term" value="P:chromatin organization"/>
    <property type="evidence" value="ECO:0007669"/>
    <property type="project" value="UniProtKB-ARBA"/>
</dbReference>
<dbReference type="AlphaFoldDB" id="S7W9F6"/>
<dbReference type="Proteomes" id="UP000014978">
    <property type="component" value="Unassembled WGS sequence"/>
</dbReference>
<dbReference type="OrthoDB" id="2186267at2759"/>
<keyword evidence="3" id="KW-1185">Reference proteome</keyword>
<keyword evidence="1" id="KW-0103">Bromodomain</keyword>
<dbReference type="InterPro" id="IPR036427">
    <property type="entry name" value="Bromodomain-like_sf"/>
</dbReference>
<evidence type="ECO:0000256" key="1">
    <source>
        <dbReference type="ARBA" id="ARBA00023117"/>
    </source>
</evidence>
<protein>
    <submittedName>
        <fullName evidence="2">Uncharacterized protein</fullName>
    </submittedName>
</protein>
<name>S7W9F6_SPRLO</name>
<dbReference type="VEuPathDB" id="MicrosporidiaDB:SLOPH_1818"/>